<proteinExistence type="predicted"/>
<reference evidence="1 2" key="1">
    <citation type="submission" date="2021-03" db="EMBL/GenBank/DDBJ databases">
        <title>Winogradskyella sp. nov., isolated from costal sediment.</title>
        <authorList>
            <person name="Gao C."/>
        </authorList>
    </citation>
    <scope>NUCLEOTIDE SEQUENCE [LARGE SCALE GENOMIC DNA]</scope>
    <source>
        <strain evidence="1 2">DF17</strain>
    </source>
</reference>
<gene>
    <name evidence="1" type="ORF">J4050_08890</name>
</gene>
<dbReference type="InterPro" id="IPR025535">
    <property type="entry name" value="DUF4421"/>
</dbReference>
<accession>A0ABS3T4Q9</accession>
<dbReference type="RefSeq" id="WP_208154227.1">
    <property type="nucleotide sequence ID" value="NZ_JAGEVF010000006.1"/>
</dbReference>
<evidence type="ECO:0000313" key="2">
    <source>
        <dbReference type="Proteomes" id="UP000676776"/>
    </source>
</evidence>
<organism evidence="1 2">
    <name type="scientific">Winogradskyella pelagia</name>
    <dbReference type="NCBI Taxonomy" id="2819984"/>
    <lineage>
        <taxon>Bacteria</taxon>
        <taxon>Pseudomonadati</taxon>
        <taxon>Bacteroidota</taxon>
        <taxon>Flavobacteriia</taxon>
        <taxon>Flavobacteriales</taxon>
        <taxon>Flavobacteriaceae</taxon>
        <taxon>Winogradskyella</taxon>
    </lineage>
</organism>
<dbReference type="Proteomes" id="UP000676776">
    <property type="component" value="Unassembled WGS sequence"/>
</dbReference>
<name>A0ABS3T4Q9_9FLAO</name>
<dbReference type="EMBL" id="JAGEVF010000006">
    <property type="protein sequence ID" value="MBO3116861.1"/>
    <property type="molecule type" value="Genomic_DNA"/>
</dbReference>
<comment type="caution">
    <text evidence="1">The sequence shown here is derived from an EMBL/GenBank/DDBJ whole genome shotgun (WGS) entry which is preliminary data.</text>
</comment>
<sequence>MSSQEIRPYDLEKQAEHATLKEYDSTYRVNYFENIIIKVFSTTNTNRFQAQSLDGENLFELEPLGEYLIGASFDYKWVALEVSWTPNFLFSSVEKELAKSATNISTSLNFFYSDQWRQELKYTYIKGFRNNRVTESTSNIDFSNTVFNLIQGSTFFIANPNFSFRSYYAQTERQLKSAGSFIPRMIYSFAFTKPNLVFEVPEVNNLDEIRSFDIVAQVGYIHTFVINKKWYATLGLHSGAGSNFSKYFFVNNTEENFDSIFFTYESEAAIGYNSYRWFFGLSGNWRNYNNNNNESNQFNRDFGFFSLHLGYRFNDNKPMRKFFGWFEDHLGF</sequence>
<evidence type="ECO:0000313" key="1">
    <source>
        <dbReference type="EMBL" id="MBO3116861.1"/>
    </source>
</evidence>
<dbReference type="Pfam" id="PF14391">
    <property type="entry name" value="DUF4421"/>
    <property type="match status" value="1"/>
</dbReference>
<protein>
    <submittedName>
        <fullName evidence="1">DUF4421 family protein</fullName>
    </submittedName>
</protein>
<keyword evidence="2" id="KW-1185">Reference proteome</keyword>